<dbReference type="InterPro" id="IPR036388">
    <property type="entry name" value="WH-like_DNA-bd_sf"/>
</dbReference>
<protein>
    <recommendedName>
        <fullName evidence="1">HTH luxR-type domain-containing protein</fullName>
    </recommendedName>
</protein>
<proteinExistence type="predicted"/>
<dbReference type="Proteomes" id="UP000647241">
    <property type="component" value="Unassembled WGS sequence"/>
</dbReference>
<reference evidence="2" key="1">
    <citation type="journal article" date="2014" name="Int. J. Syst. Evol. Microbiol.">
        <title>Complete genome sequence of Corynebacterium casei LMG S-19264T (=DSM 44701T), isolated from a smear-ripened cheese.</title>
        <authorList>
            <consortium name="US DOE Joint Genome Institute (JGI-PGF)"/>
            <person name="Walter F."/>
            <person name="Albersmeier A."/>
            <person name="Kalinowski J."/>
            <person name="Ruckert C."/>
        </authorList>
    </citation>
    <scope>NUCLEOTIDE SEQUENCE</scope>
    <source>
        <strain evidence="2">CGMCC 1.12997</strain>
    </source>
</reference>
<feature type="domain" description="HTH luxR-type" evidence="1">
    <location>
        <begin position="1"/>
        <end position="58"/>
    </location>
</feature>
<gene>
    <name evidence="2" type="ORF">GCM10011585_08340</name>
</gene>
<name>A0A917H642_9BACT</name>
<dbReference type="GO" id="GO:0016987">
    <property type="term" value="F:sigma factor activity"/>
    <property type="evidence" value="ECO:0007669"/>
    <property type="project" value="InterPro"/>
</dbReference>
<dbReference type="Pfam" id="PF08281">
    <property type="entry name" value="Sigma70_r4_2"/>
    <property type="match status" value="1"/>
</dbReference>
<dbReference type="EMBL" id="BMGT01000001">
    <property type="protein sequence ID" value="GGG68678.1"/>
    <property type="molecule type" value="Genomic_DNA"/>
</dbReference>
<dbReference type="PROSITE" id="PS50043">
    <property type="entry name" value="HTH_LUXR_2"/>
    <property type="match status" value="1"/>
</dbReference>
<sequence length="58" mass="6424">MADAMHKLTSQQREVLILKTEGLGYREIGEIMSLSTFAVAAHVRRAIAKMKVGSHGQR</sequence>
<evidence type="ECO:0000259" key="1">
    <source>
        <dbReference type="PROSITE" id="PS50043"/>
    </source>
</evidence>
<dbReference type="SUPFAM" id="SSF46894">
    <property type="entry name" value="C-terminal effector domain of the bipartite response regulators"/>
    <property type="match status" value="1"/>
</dbReference>
<organism evidence="2 3">
    <name type="scientific">Edaphobacter dinghuensis</name>
    <dbReference type="NCBI Taxonomy" id="1560005"/>
    <lineage>
        <taxon>Bacteria</taxon>
        <taxon>Pseudomonadati</taxon>
        <taxon>Acidobacteriota</taxon>
        <taxon>Terriglobia</taxon>
        <taxon>Terriglobales</taxon>
        <taxon>Acidobacteriaceae</taxon>
        <taxon>Edaphobacter</taxon>
    </lineage>
</organism>
<comment type="caution">
    <text evidence="2">The sequence shown here is derived from an EMBL/GenBank/DDBJ whole genome shotgun (WGS) entry which is preliminary data.</text>
</comment>
<evidence type="ECO:0000313" key="2">
    <source>
        <dbReference type="EMBL" id="GGG68678.1"/>
    </source>
</evidence>
<dbReference type="GO" id="GO:0003677">
    <property type="term" value="F:DNA binding"/>
    <property type="evidence" value="ECO:0007669"/>
    <property type="project" value="InterPro"/>
</dbReference>
<dbReference type="GO" id="GO:0006352">
    <property type="term" value="P:DNA-templated transcription initiation"/>
    <property type="evidence" value="ECO:0007669"/>
    <property type="project" value="InterPro"/>
</dbReference>
<reference evidence="2" key="2">
    <citation type="submission" date="2020-09" db="EMBL/GenBank/DDBJ databases">
        <authorList>
            <person name="Sun Q."/>
            <person name="Zhou Y."/>
        </authorList>
    </citation>
    <scope>NUCLEOTIDE SEQUENCE</scope>
    <source>
        <strain evidence="2">CGMCC 1.12997</strain>
    </source>
</reference>
<dbReference type="InterPro" id="IPR000792">
    <property type="entry name" value="Tscrpt_reg_LuxR_C"/>
</dbReference>
<dbReference type="Gene3D" id="1.10.10.10">
    <property type="entry name" value="Winged helix-like DNA-binding domain superfamily/Winged helix DNA-binding domain"/>
    <property type="match status" value="1"/>
</dbReference>
<dbReference type="AlphaFoldDB" id="A0A917H642"/>
<keyword evidence="3" id="KW-1185">Reference proteome</keyword>
<evidence type="ECO:0000313" key="3">
    <source>
        <dbReference type="Proteomes" id="UP000647241"/>
    </source>
</evidence>
<dbReference type="InterPro" id="IPR013249">
    <property type="entry name" value="RNA_pol_sigma70_r4_t2"/>
</dbReference>
<dbReference type="PRINTS" id="PR00038">
    <property type="entry name" value="HTHLUXR"/>
</dbReference>
<accession>A0A917H642</accession>
<dbReference type="InterPro" id="IPR016032">
    <property type="entry name" value="Sig_transdc_resp-reg_C-effctor"/>
</dbReference>